<feature type="transmembrane region" description="Helical" evidence="1">
    <location>
        <begin position="9"/>
        <end position="26"/>
    </location>
</feature>
<keyword evidence="2" id="KW-0614">Plasmid</keyword>
<keyword evidence="1" id="KW-0812">Transmembrane</keyword>
<protein>
    <submittedName>
        <fullName evidence="2">Membrane-bound metal-dependent hydrolase</fullName>
    </submittedName>
</protein>
<dbReference type="Proteomes" id="UP000002287">
    <property type="component" value="Plasmid pBVIE01"/>
</dbReference>
<keyword evidence="1" id="KW-0472">Membrane</keyword>
<feature type="transmembrane region" description="Helical" evidence="1">
    <location>
        <begin position="69"/>
        <end position="86"/>
    </location>
</feature>
<dbReference type="EMBL" id="CP000617">
    <property type="protein sequence ID" value="ABO59627.1"/>
    <property type="molecule type" value="Genomic_DNA"/>
</dbReference>
<reference evidence="2 3" key="1">
    <citation type="submission" date="2007-03" db="EMBL/GenBank/DDBJ databases">
        <title>Complete sequence of plasmid pBVIE01 of Burkholderia vietnamiensis G4.</title>
        <authorList>
            <consortium name="US DOE Joint Genome Institute"/>
            <person name="Copeland A."/>
            <person name="Lucas S."/>
            <person name="Lapidus A."/>
            <person name="Barry K."/>
            <person name="Detter J.C."/>
            <person name="Glavina del Rio T."/>
            <person name="Hammon N."/>
            <person name="Israni S."/>
            <person name="Dalin E."/>
            <person name="Tice H."/>
            <person name="Pitluck S."/>
            <person name="Chain P."/>
            <person name="Malfatti S."/>
            <person name="Shin M."/>
            <person name="Vergez L."/>
            <person name="Schmutz J."/>
            <person name="Larimer F."/>
            <person name="Land M."/>
            <person name="Hauser L."/>
            <person name="Kyrpides N."/>
            <person name="Tiedje J."/>
            <person name="Richardson P."/>
        </authorList>
    </citation>
    <scope>NUCLEOTIDE SEQUENCE [LARGE SCALE GENOMIC DNA]</scope>
    <source>
        <strain evidence="3">G4 / LMG 22486</strain>
        <plasmid evidence="2 3">pBVIE01</plasmid>
    </source>
</reference>
<name>A4JTM4_BURVG</name>
<dbReference type="GO" id="GO:0016787">
    <property type="term" value="F:hydrolase activity"/>
    <property type="evidence" value="ECO:0007669"/>
    <property type="project" value="UniProtKB-KW"/>
</dbReference>
<geneLocation type="plasmid" evidence="2 3">
    <name>pBVIE01</name>
</geneLocation>
<dbReference type="InterPro" id="IPR007404">
    <property type="entry name" value="YdjM-like"/>
</dbReference>
<organism evidence="2 3">
    <name type="scientific">Burkholderia vietnamiensis (strain G4 / LMG 22486)</name>
    <name type="common">Burkholderia cepacia (strain R1808)</name>
    <dbReference type="NCBI Taxonomy" id="269482"/>
    <lineage>
        <taxon>Bacteria</taxon>
        <taxon>Pseudomonadati</taxon>
        <taxon>Pseudomonadota</taxon>
        <taxon>Betaproteobacteria</taxon>
        <taxon>Burkholderiales</taxon>
        <taxon>Burkholderiaceae</taxon>
        <taxon>Burkholderia</taxon>
        <taxon>Burkholderia cepacia complex</taxon>
    </lineage>
</organism>
<proteinExistence type="predicted"/>
<keyword evidence="2" id="KW-0378">Hydrolase</keyword>
<dbReference type="AlphaFoldDB" id="A4JTM4"/>
<keyword evidence="1" id="KW-1133">Transmembrane helix</keyword>
<dbReference type="Pfam" id="PF04307">
    <property type="entry name" value="YdjM"/>
    <property type="match status" value="1"/>
</dbReference>
<dbReference type="HOGENOM" id="CLU_1871545_0_0_4"/>
<gene>
    <name evidence="2" type="ordered locus">Bcep1808_6739</name>
</gene>
<evidence type="ECO:0000313" key="2">
    <source>
        <dbReference type="EMBL" id="ABO59627.1"/>
    </source>
</evidence>
<evidence type="ECO:0000313" key="3">
    <source>
        <dbReference type="Proteomes" id="UP000002287"/>
    </source>
</evidence>
<accession>A4JTM4</accession>
<sequence length="136" mass="15125">MREMSSKTAHYAAGVVLGAGVVYATVDVFSGWQLLTIFVGCLMGSSAPDTLEIKSWIWGKRISLIPHRTITHWLLGWICVCLWVAVRAVEVGTFGWCVAFGFCLSGLCHVIMDATTPMGVPMLHPYRRSRRHRGCR</sequence>
<feature type="transmembrane region" description="Helical" evidence="1">
    <location>
        <begin position="98"/>
        <end position="123"/>
    </location>
</feature>
<evidence type="ECO:0000256" key="1">
    <source>
        <dbReference type="SAM" id="Phobius"/>
    </source>
</evidence>
<dbReference type="KEGG" id="bvi:Bcep1808_6739"/>